<dbReference type="PANTHER" id="PTHR11675:SF101">
    <property type="entry name" value="POLYPEPTIDE N-ACETYLGALACTOSAMINYLTRANSFERASE 5"/>
    <property type="match status" value="1"/>
</dbReference>
<dbReference type="Gene3D" id="3.90.550.10">
    <property type="entry name" value="Spore Coat Polysaccharide Biosynthesis Protein SpsA, Chain A"/>
    <property type="match status" value="1"/>
</dbReference>
<evidence type="ECO:0000313" key="3">
    <source>
        <dbReference type="EMBL" id="VDK78708.1"/>
    </source>
</evidence>
<evidence type="ECO:0000313" key="4">
    <source>
        <dbReference type="Proteomes" id="UP000281553"/>
    </source>
</evidence>
<dbReference type="GO" id="GO:0004653">
    <property type="term" value="F:polypeptide N-acetylgalactosaminyltransferase activity"/>
    <property type="evidence" value="ECO:0007669"/>
    <property type="project" value="TreeGrafter"/>
</dbReference>
<dbReference type="Proteomes" id="UP000281553">
    <property type="component" value="Unassembled WGS sequence"/>
</dbReference>
<dbReference type="GO" id="GO:0005794">
    <property type="term" value="C:Golgi apparatus"/>
    <property type="evidence" value="ECO:0007669"/>
    <property type="project" value="TreeGrafter"/>
</dbReference>
<dbReference type="GO" id="GO:0006493">
    <property type="term" value="P:protein O-linked glycosylation"/>
    <property type="evidence" value="ECO:0007669"/>
    <property type="project" value="TreeGrafter"/>
</dbReference>
<gene>
    <name evidence="3" type="ORF">DILT_LOCUS2964</name>
</gene>
<dbReference type="PANTHER" id="PTHR11675">
    <property type="entry name" value="N-ACETYLGALACTOSAMINYLTRANSFERASE"/>
    <property type="match status" value="1"/>
</dbReference>
<organism evidence="3 4">
    <name type="scientific">Dibothriocephalus latus</name>
    <name type="common">Fish tapeworm</name>
    <name type="synonym">Diphyllobothrium latum</name>
    <dbReference type="NCBI Taxonomy" id="60516"/>
    <lineage>
        <taxon>Eukaryota</taxon>
        <taxon>Metazoa</taxon>
        <taxon>Spiralia</taxon>
        <taxon>Lophotrochozoa</taxon>
        <taxon>Platyhelminthes</taxon>
        <taxon>Cestoda</taxon>
        <taxon>Eucestoda</taxon>
        <taxon>Diphyllobothriidea</taxon>
        <taxon>Diphyllobothriidae</taxon>
        <taxon>Dibothriocephalus</taxon>
    </lineage>
</organism>
<dbReference type="EMBL" id="UYRU01042902">
    <property type="protein sequence ID" value="VDK78708.1"/>
    <property type="molecule type" value="Genomic_DNA"/>
</dbReference>
<sequence>MSDVLMSAGCKNSFTDSDILFRVWFGRFVIVVDAKVSIKVNPYAESQLMMQICWLELDVGGIGSNASNNINGGNRTGSGIFSNIFEPKSGSWLQLSNLLSQFGGLGSGGLGENGRAVHLPANLMADAKAKFQIHQFDVVVSDLISVNRSLSDRRNSRCLSQNYEKEAAASGLNSSIIIVFHNEAWSTLLRTVHSVLNRTPPNLLHEILLVDDASDKGIFRMISKMLMLENALYWLRHPAIASMSTGPNEMERRVHVQQDFKANAIIPFRERNVNRQVYDKLGGEITLDVYCVL</sequence>
<dbReference type="OrthoDB" id="6280159at2759"/>
<keyword evidence="4" id="KW-1185">Reference proteome</keyword>
<dbReference type="SUPFAM" id="SSF53448">
    <property type="entry name" value="Nucleotide-diphospho-sugar transferases"/>
    <property type="match status" value="1"/>
</dbReference>
<reference evidence="3 4" key="1">
    <citation type="submission" date="2018-11" db="EMBL/GenBank/DDBJ databases">
        <authorList>
            <consortium name="Pathogen Informatics"/>
        </authorList>
    </citation>
    <scope>NUCLEOTIDE SEQUENCE [LARGE SCALE GENOMIC DNA]</scope>
</reference>
<dbReference type="InterPro" id="IPR001173">
    <property type="entry name" value="Glyco_trans_2-like"/>
</dbReference>
<evidence type="ECO:0000256" key="1">
    <source>
        <dbReference type="ARBA" id="ARBA00023157"/>
    </source>
</evidence>
<feature type="domain" description="Glycosyltransferase 2-like" evidence="2">
    <location>
        <begin position="175"/>
        <end position="217"/>
    </location>
</feature>
<protein>
    <recommendedName>
        <fullName evidence="2">Glycosyltransferase 2-like domain-containing protein</fullName>
    </recommendedName>
</protein>
<proteinExistence type="predicted"/>
<dbReference type="Pfam" id="PF00535">
    <property type="entry name" value="Glycos_transf_2"/>
    <property type="match status" value="1"/>
</dbReference>
<name>A0A3P6UHW7_DIBLA</name>
<evidence type="ECO:0000259" key="2">
    <source>
        <dbReference type="Pfam" id="PF00535"/>
    </source>
</evidence>
<keyword evidence="1" id="KW-1015">Disulfide bond</keyword>
<dbReference type="InterPro" id="IPR029044">
    <property type="entry name" value="Nucleotide-diphossugar_trans"/>
</dbReference>
<accession>A0A3P6UHW7</accession>
<dbReference type="AlphaFoldDB" id="A0A3P6UHW7"/>